<dbReference type="Pfam" id="PF00750">
    <property type="entry name" value="tRNA-synt_1d"/>
    <property type="match status" value="1"/>
</dbReference>
<dbReference type="NCBIfam" id="TIGR00456">
    <property type="entry name" value="argS"/>
    <property type="match status" value="1"/>
</dbReference>
<dbReference type="HAMAP" id="MF_00123">
    <property type="entry name" value="Arg_tRNA_synth"/>
    <property type="match status" value="1"/>
</dbReference>
<evidence type="ECO:0000256" key="9">
    <source>
        <dbReference type="RuleBase" id="RU363038"/>
    </source>
</evidence>
<dbReference type="Pfam" id="PF05746">
    <property type="entry name" value="DALR_1"/>
    <property type="match status" value="1"/>
</dbReference>
<evidence type="ECO:0000256" key="7">
    <source>
        <dbReference type="ARBA" id="ARBA00049339"/>
    </source>
</evidence>
<dbReference type="GO" id="GO:0005737">
    <property type="term" value="C:cytoplasm"/>
    <property type="evidence" value="ECO:0007669"/>
    <property type="project" value="UniProtKB-SubCell"/>
</dbReference>
<dbReference type="Proteomes" id="UP000196475">
    <property type="component" value="Unassembled WGS sequence"/>
</dbReference>
<dbReference type="CDD" id="cd07956">
    <property type="entry name" value="Anticodon_Ia_Arg"/>
    <property type="match status" value="1"/>
</dbReference>
<keyword evidence="6 8" id="KW-0030">Aminoacyl-tRNA synthetase</keyword>
<evidence type="ECO:0000256" key="8">
    <source>
        <dbReference type="HAMAP-Rule" id="MF_00123"/>
    </source>
</evidence>
<evidence type="ECO:0000256" key="2">
    <source>
        <dbReference type="ARBA" id="ARBA00022598"/>
    </source>
</evidence>
<evidence type="ECO:0000256" key="5">
    <source>
        <dbReference type="ARBA" id="ARBA00022917"/>
    </source>
</evidence>
<dbReference type="PANTHER" id="PTHR11956:SF5">
    <property type="entry name" value="ARGININE--TRNA LIGASE, CYTOPLASMIC"/>
    <property type="match status" value="1"/>
</dbReference>
<comment type="similarity">
    <text evidence="1 8 9">Belongs to the class-I aminoacyl-tRNA synthetase family.</text>
</comment>
<keyword evidence="5 8" id="KW-0648">Protein biosynthesis</keyword>
<dbReference type="PRINTS" id="PR01038">
    <property type="entry name" value="TRNASYNTHARG"/>
</dbReference>
<dbReference type="InterPro" id="IPR035684">
    <property type="entry name" value="ArgRS_core"/>
</dbReference>
<evidence type="ECO:0000256" key="4">
    <source>
        <dbReference type="ARBA" id="ARBA00022840"/>
    </source>
</evidence>
<dbReference type="InterPro" id="IPR036695">
    <property type="entry name" value="Arg-tRNA-synth_N_sf"/>
</dbReference>
<dbReference type="GO" id="GO:0005524">
    <property type="term" value="F:ATP binding"/>
    <property type="evidence" value="ECO:0007669"/>
    <property type="project" value="UniProtKB-UniRule"/>
</dbReference>
<evidence type="ECO:0000256" key="3">
    <source>
        <dbReference type="ARBA" id="ARBA00022741"/>
    </source>
</evidence>
<evidence type="ECO:0000256" key="1">
    <source>
        <dbReference type="ARBA" id="ARBA00005594"/>
    </source>
</evidence>
<keyword evidence="2 8" id="KW-0436">Ligase</keyword>
<proteinExistence type="inferred from homology"/>
<evidence type="ECO:0000259" key="10">
    <source>
        <dbReference type="SMART" id="SM00836"/>
    </source>
</evidence>
<comment type="catalytic activity">
    <reaction evidence="7 8">
        <text>tRNA(Arg) + L-arginine + ATP = L-arginyl-tRNA(Arg) + AMP + diphosphate</text>
        <dbReference type="Rhea" id="RHEA:20301"/>
        <dbReference type="Rhea" id="RHEA-COMP:9658"/>
        <dbReference type="Rhea" id="RHEA-COMP:9673"/>
        <dbReference type="ChEBI" id="CHEBI:30616"/>
        <dbReference type="ChEBI" id="CHEBI:32682"/>
        <dbReference type="ChEBI" id="CHEBI:33019"/>
        <dbReference type="ChEBI" id="CHEBI:78442"/>
        <dbReference type="ChEBI" id="CHEBI:78513"/>
        <dbReference type="ChEBI" id="CHEBI:456215"/>
        <dbReference type="EC" id="6.1.1.19"/>
    </reaction>
</comment>
<dbReference type="InterPro" id="IPR001278">
    <property type="entry name" value="Arg-tRNA-ligase"/>
</dbReference>
<accession>A0A1Y3PUP7</accession>
<sequence>MLFEWAARLLQPHVQMSEEEVLRLLARPPKPEMGDVAFPCFSLAKVWRRSPQQIAVELRDRLLAAGGTDDTNREHGRFGQPLKQVEAVGGYLNLFFDRAALWPRMLAQALNAPLPQPGEGKTVVVEFSSPNIAKPFGVGHLRSTVIGHALARIYEALGYRVVRINHLGDWGTQFGKEIAAYKRWGDPERIKANPIPELLALYVRFHEEAEQNPELEEEGRAWFKKLEEGDREARELWQWFVDESLKAFRQTYRLLGVEFDHYTGESFYTDQIPRVVDALREKGLLQESEGAWVVDLSEREMPPCLILKADGTTIYATRDLAAAIYRYEQFGFEKMLYVVGAEQTLHFRQVFAVLEKMGHAWASRCEHVPFGLMQIEGKKMSTRKGRVIFLEEVLQEAVERAEAIIQEKNPSLPDRQVVARQIGVGAVIFHDLKTHRIHNVNFSWDEVLNFDGETGPYVQYTYARTQSVLRKARALREGADAREATTAGGDGVNAAGDAAIAGDQAGAWEAPPWLEHSKAWEVCLHLLQFGKAVERAAAGNEPSQVARYLLDLCQLYNRFYHDERILVEDAQEREAKLRLTEAVGQVLKRGLYLLGLEAPPQI</sequence>
<evidence type="ECO:0000259" key="11">
    <source>
        <dbReference type="SMART" id="SM01016"/>
    </source>
</evidence>
<comment type="caution">
    <text evidence="12">The sequence shown here is derived from an EMBL/GenBank/DDBJ whole genome shotgun (WGS) entry which is preliminary data.</text>
</comment>
<organism evidence="12 13">
    <name type="scientific">Bacillus thermozeamaize</name>
    <dbReference type="NCBI Taxonomy" id="230954"/>
    <lineage>
        <taxon>Bacteria</taxon>
        <taxon>Bacillati</taxon>
        <taxon>Bacillota</taxon>
        <taxon>Bacilli</taxon>
        <taxon>Bacillales</taxon>
        <taxon>Bacillaceae</taxon>
        <taxon>Bacillus</taxon>
    </lineage>
</organism>
<dbReference type="Gene3D" id="1.10.730.10">
    <property type="entry name" value="Isoleucyl-tRNA Synthetase, Domain 1"/>
    <property type="match status" value="1"/>
</dbReference>
<evidence type="ECO:0000256" key="6">
    <source>
        <dbReference type="ARBA" id="ARBA00023146"/>
    </source>
</evidence>
<dbReference type="PANTHER" id="PTHR11956">
    <property type="entry name" value="ARGINYL-TRNA SYNTHETASE"/>
    <property type="match status" value="1"/>
</dbReference>
<feature type="short sequence motif" description="'HIGH' region" evidence="8">
    <location>
        <begin position="130"/>
        <end position="140"/>
    </location>
</feature>
<protein>
    <recommendedName>
        <fullName evidence="8">Arginine--tRNA ligase</fullName>
        <ecNumber evidence="8">6.1.1.19</ecNumber>
    </recommendedName>
    <alternativeName>
        <fullName evidence="8">Arginyl-tRNA synthetase</fullName>
        <shortName evidence="8">ArgRS</shortName>
    </alternativeName>
</protein>
<dbReference type="Pfam" id="PF03485">
    <property type="entry name" value="Arg_tRNA_synt_N"/>
    <property type="match status" value="1"/>
</dbReference>
<dbReference type="SMART" id="SM00836">
    <property type="entry name" value="DALR_1"/>
    <property type="match status" value="1"/>
</dbReference>
<keyword evidence="3 8" id="KW-0547">Nucleotide-binding</keyword>
<dbReference type="InterPro" id="IPR009080">
    <property type="entry name" value="tRNAsynth_Ia_anticodon-bd"/>
</dbReference>
<dbReference type="Gene3D" id="3.30.1360.70">
    <property type="entry name" value="Arginyl tRNA synthetase N-terminal domain"/>
    <property type="match status" value="1"/>
</dbReference>
<reference evidence="13" key="1">
    <citation type="submission" date="2016-06" db="EMBL/GenBank/DDBJ databases">
        <authorList>
            <person name="Nascimento L."/>
            <person name="Pereira R.V."/>
            <person name="Martins L.F."/>
            <person name="Quaggio R.B."/>
            <person name="Silva A.M."/>
            <person name="Setubal J.C."/>
        </authorList>
    </citation>
    <scope>NUCLEOTIDE SEQUENCE [LARGE SCALE GENOMIC DNA]</scope>
</reference>
<dbReference type="GO" id="GO:0004814">
    <property type="term" value="F:arginine-tRNA ligase activity"/>
    <property type="evidence" value="ECO:0007669"/>
    <property type="project" value="UniProtKB-UniRule"/>
</dbReference>
<gene>
    <name evidence="8" type="primary">argS</name>
    <name evidence="12" type="ORF">BAA01_13590</name>
</gene>
<dbReference type="SMART" id="SM01016">
    <property type="entry name" value="Arg_tRNA_synt_N"/>
    <property type="match status" value="1"/>
</dbReference>
<feature type="domain" description="DALR anticodon binding" evidence="10">
    <location>
        <begin position="458"/>
        <end position="602"/>
    </location>
</feature>
<comment type="subunit">
    <text evidence="8">Monomer.</text>
</comment>
<dbReference type="SUPFAM" id="SSF55190">
    <property type="entry name" value="Arginyl-tRNA synthetase (ArgRS), N-terminal 'additional' domain"/>
    <property type="match status" value="1"/>
</dbReference>
<dbReference type="InterPro" id="IPR008909">
    <property type="entry name" value="DALR_anticod-bd"/>
</dbReference>
<dbReference type="EC" id="6.1.1.19" evidence="8"/>
<dbReference type="GO" id="GO:0006420">
    <property type="term" value="P:arginyl-tRNA aminoacylation"/>
    <property type="evidence" value="ECO:0007669"/>
    <property type="project" value="UniProtKB-UniRule"/>
</dbReference>
<dbReference type="FunFam" id="3.40.50.620:FF:000116">
    <property type="entry name" value="Arginine--tRNA ligase"/>
    <property type="match status" value="1"/>
</dbReference>
<dbReference type="InterPro" id="IPR005148">
    <property type="entry name" value="Arg-tRNA-synth_N"/>
</dbReference>
<evidence type="ECO:0000313" key="13">
    <source>
        <dbReference type="Proteomes" id="UP000196475"/>
    </source>
</evidence>
<dbReference type="InterPro" id="IPR014729">
    <property type="entry name" value="Rossmann-like_a/b/a_fold"/>
</dbReference>
<dbReference type="Gene3D" id="3.40.50.620">
    <property type="entry name" value="HUPs"/>
    <property type="match status" value="1"/>
</dbReference>
<dbReference type="SUPFAM" id="SSF47323">
    <property type="entry name" value="Anticodon-binding domain of a subclass of class I aminoacyl-tRNA synthetases"/>
    <property type="match status" value="1"/>
</dbReference>
<dbReference type="SUPFAM" id="SSF52374">
    <property type="entry name" value="Nucleotidylyl transferase"/>
    <property type="match status" value="1"/>
</dbReference>
<feature type="domain" description="Arginyl tRNA synthetase N-terminal" evidence="11">
    <location>
        <begin position="4"/>
        <end position="96"/>
    </location>
</feature>
<comment type="subcellular location">
    <subcellularLocation>
        <location evidence="8">Cytoplasm</location>
    </subcellularLocation>
</comment>
<evidence type="ECO:0000313" key="12">
    <source>
        <dbReference type="EMBL" id="OUM88049.1"/>
    </source>
</evidence>
<keyword evidence="4 8" id="KW-0067">ATP-binding</keyword>
<dbReference type="EMBL" id="LZRT01000066">
    <property type="protein sequence ID" value="OUM88049.1"/>
    <property type="molecule type" value="Genomic_DNA"/>
</dbReference>
<dbReference type="AlphaFoldDB" id="A0A1Y3PUP7"/>
<dbReference type="CDD" id="cd00671">
    <property type="entry name" value="ArgRS_core"/>
    <property type="match status" value="1"/>
</dbReference>
<keyword evidence="8" id="KW-0963">Cytoplasm</keyword>
<name>A0A1Y3PUP7_9BACI</name>